<evidence type="ECO:0000256" key="1">
    <source>
        <dbReference type="ARBA" id="ARBA00004141"/>
    </source>
</evidence>
<evidence type="ECO:0000256" key="9">
    <source>
        <dbReference type="RuleBase" id="RU365087"/>
    </source>
</evidence>
<dbReference type="GO" id="GO:0005886">
    <property type="term" value="C:plasma membrane"/>
    <property type="evidence" value="ECO:0007669"/>
    <property type="project" value="UniProtKB-SubCell"/>
</dbReference>
<dbReference type="PRINTS" id="PR01651">
    <property type="entry name" value="SECGEXPORT"/>
</dbReference>
<feature type="transmembrane region" description="Helical" evidence="9">
    <location>
        <begin position="50"/>
        <end position="71"/>
    </location>
</feature>
<evidence type="ECO:0000256" key="3">
    <source>
        <dbReference type="ARBA" id="ARBA00022448"/>
    </source>
</evidence>
<keyword evidence="9" id="KW-1003">Cell membrane</keyword>
<keyword evidence="3 9" id="KW-0813">Transport</keyword>
<keyword evidence="8 9" id="KW-0472">Membrane</keyword>
<dbReference type="Pfam" id="PF03840">
    <property type="entry name" value="SecG"/>
    <property type="match status" value="1"/>
</dbReference>
<comment type="caution">
    <text evidence="10">The sequence shown here is derived from an EMBL/GenBank/DDBJ whole genome shotgun (WGS) entry which is preliminary data.</text>
</comment>
<gene>
    <name evidence="10" type="ORF">A2960_01885</name>
</gene>
<dbReference type="InterPro" id="IPR004692">
    <property type="entry name" value="SecG"/>
</dbReference>
<evidence type="ECO:0000256" key="2">
    <source>
        <dbReference type="ARBA" id="ARBA00008445"/>
    </source>
</evidence>
<dbReference type="NCBIfam" id="TIGR00810">
    <property type="entry name" value="secG"/>
    <property type="match status" value="1"/>
</dbReference>
<dbReference type="AlphaFoldDB" id="A0A1F6AQC2"/>
<keyword evidence="4 9" id="KW-0812">Transmembrane</keyword>
<dbReference type="EMBL" id="MFJR01000007">
    <property type="protein sequence ID" value="OGG26889.1"/>
    <property type="molecule type" value="Genomic_DNA"/>
</dbReference>
<name>A0A1F6AQC2_9BACT</name>
<dbReference type="GO" id="GO:0009306">
    <property type="term" value="P:protein secretion"/>
    <property type="evidence" value="ECO:0007669"/>
    <property type="project" value="UniProtKB-UniRule"/>
</dbReference>
<evidence type="ECO:0000256" key="8">
    <source>
        <dbReference type="ARBA" id="ARBA00023136"/>
    </source>
</evidence>
<keyword evidence="6 9" id="KW-1133">Transmembrane helix</keyword>
<evidence type="ECO:0000256" key="5">
    <source>
        <dbReference type="ARBA" id="ARBA00022927"/>
    </source>
</evidence>
<comment type="similarity">
    <text evidence="2 9">Belongs to the SecG family.</text>
</comment>
<evidence type="ECO:0000256" key="6">
    <source>
        <dbReference type="ARBA" id="ARBA00022989"/>
    </source>
</evidence>
<evidence type="ECO:0000313" key="11">
    <source>
        <dbReference type="Proteomes" id="UP000176609"/>
    </source>
</evidence>
<comment type="caution">
    <text evidence="9">Lacks conserved residue(s) required for the propagation of feature annotation.</text>
</comment>
<evidence type="ECO:0000256" key="7">
    <source>
        <dbReference type="ARBA" id="ARBA00023010"/>
    </source>
</evidence>
<protein>
    <recommendedName>
        <fullName evidence="9">Protein-export membrane protein SecG</fullName>
    </recommendedName>
</protein>
<keyword evidence="7 9" id="KW-0811">Translocation</keyword>
<evidence type="ECO:0000256" key="4">
    <source>
        <dbReference type="ARBA" id="ARBA00022692"/>
    </source>
</evidence>
<evidence type="ECO:0000313" key="10">
    <source>
        <dbReference type="EMBL" id="OGG26889.1"/>
    </source>
</evidence>
<keyword evidence="5 9" id="KW-0653">Protein transport</keyword>
<proteinExistence type="inferred from homology"/>
<dbReference type="Proteomes" id="UP000176609">
    <property type="component" value="Unassembled WGS sequence"/>
</dbReference>
<sequence length="72" mass="7880">MKHILTLIQIIVSVSLVALIILQAKGVGLGRAWGGGGEFYKSRRGIEKIIFQITIVLALIFLITSIFNLILS</sequence>
<accession>A0A1F6AQC2</accession>
<dbReference type="GO" id="GO:0015450">
    <property type="term" value="F:protein-transporting ATPase activity"/>
    <property type="evidence" value="ECO:0007669"/>
    <property type="project" value="UniProtKB-UniRule"/>
</dbReference>
<reference evidence="10 11" key="1">
    <citation type="journal article" date="2016" name="Nat. Commun.">
        <title>Thousands of microbial genomes shed light on interconnected biogeochemical processes in an aquifer system.</title>
        <authorList>
            <person name="Anantharaman K."/>
            <person name="Brown C.T."/>
            <person name="Hug L.A."/>
            <person name="Sharon I."/>
            <person name="Castelle C.J."/>
            <person name="Probst A.J."/>
            <person name="Thomas B.C."/>
            <person name="Singh A."/>
            <person name="Wilkins M.J."/>
            <person name="Karaoz U."/>
            <person name="Brodie E.L."/>
            <person name="Williams K.H."/>
            <person name="Hubbard S.S."/>
            <person name="Banfield J.F."/>
        </authorList>
    </citation>
    <scope>NUCLEOTIDE SEQUENCE [LARGE SCALE GENOMIC DNA]</scope>
</reference>
<comment type="function">
    <text evidence="9">Involved in protein export. Participates in an early event of protein translocation.</text>
</comment>
<comment type="subcellular location">
    <subcellularLocation>
        <location evidence="9">Cell membrane</location>
        <topology evidence="9">Multi-pass membrane protein</topology>
    </subcellularLocation>
    <subcellularLocation>
        <location evidence="1">Membrane</location>
        <topology evidence="1">Multi-pass membrane protein</topology>
    </subcellularLocation>
</comment>
<organism evidence="10 11">
    <name type="scientific">Candidatus Gottesmanbacteria bacterium RIFCSPLOWO2_01_FULL_39_12b</name>
    <dbReference type="NCBI Taxonomy" id="1798388"/>
    <lineage>
        <taxon>Bacteria</taxon>
        <taxon>Candidatus Gottesmaniibacteriota</taxon>
    </lineage>
</organism>